<dbReference type="Proteomes" id="UP000183015">
    <property type="component" value="Unassembled WGS sequence"/>
</dbReference>
<gene>
    <name evidence="1" type="ORF">SAMN05414137_1921</name>
</gene>
<sequence length="35" mass="3903">ANITAGHSYTLTLTNKDDNYPGDPTYTYYDDITTS</sequence>
<name>A0A1H8C024_STRJI</name>
<dbReference type="EMBL" id="FOAZ01000091">
    <property type="protein sequence ID" value="SEM87744.1"/>
    <property type="molecule type" value="Genomic_DNA"/>
</dbReference>
<proteinExistence type="predicted"/>
<reference evidence="2" key="1">
    <citation type="submission" date="2016-10" db="EMBL/GenBank/DDBJ databases">
        <authorList>
            <person name="Varghese N."/>
        </authorList>
    </citation>
    <scope>NUCLEOTIDE SEQUENCE [LARGE SCALE GENOMIC DNA]</scope>
    <source>
        <strain evidence="2">DSM 45096 / BCRC 16803 / CGMCC 4.1857 / CIP 109030 / JCM 12277 / KCTC 19219 / NBRC 100920 / 33214</strain>
    </source>
</reference>
<feature type="non-terminal residue" evidence="1">
    <location>
        <position position="1"/>
    </location>
</feature>
<dbReference type="AlphaFoldDB" id="A0A1H8C024"/>
<accession>A0A1H8C024</accession>
<protein>
    <submittedName>
        <fullName evidence="1">Uncharacterized protein</fullName>
    </submittedName>
</protein>
<evidence type="ECO:0000313" key="2">
    <source>
        <dbReference type="Proteomes" id="UP000183015"/>
    </source>
</evidence>
<organism evidence="1 2">
    <name type="scientific">Streptacidiphilus jiangxiensis</name>
    <dbReference type="NCBI Taxonomy" id="235985"/>
    <lineage>
        <taxon>Bacteria</taxon>
        <taxon>Bacillati</taxon>
        <taxon>Actinomycetota</taxon>
        <taxon>Actinomycetes</taxon>
        <taxon>Kitasatosporales</taxon>
        <taxon>Streptomycetaceae</taxon>
        <taxon>Streptacidiphilus</taxon>
    </lineage>
</organism>
<keyword evidence="2" id="KW-1185">Reference proteome</keyword>
<evidence type="ECO:0000313" key="1">
    <source>
        <dbReference type="EMBL" id="SEM87744.1"/>
    </source>
</evidence>